<dbReference type="RefSeq" id="WP_345885524.1">
    <property type="nucleotide sequence ID" value="NZ_JBDFRB010000010.1"/>
</dbReference>
<dbReference type="Pfam" id="PF04073">
    <property type="entry name" value="tRNA_edit"/>
    <property type="match status" value="1"/>
</dbReference>
<dbReference type="PANTHER" id="PTHR30411">
    <property type="entry name" value="CYTOPLASMIC PROTEIN"/>
    <property type="match status" value="1"/>
</dbReference>
<dbReference type="PANTHER" id="PTHR30411:SF1">
    <property type="entry name" value="CYTOPLASMIC PROTEIN"/>
    <property type="match status" value="1"/>
</dbReference>
<evidence type="ECO:0000313" key="3">
    <source>
        <dbReference type="Proteomes" id="UP001422074"/>
    </source>
</evidence>
<accession>A0ABU9X137</accession>
<dbReference type="Gene3D" id="3.90.960.10">
    <property type="entry name" value="YbaK/aminoacyl-tRNA synthetase-associated domain"/>
    <property type="match status" value="1"/>
</dbReference>
<evidence type="ECO:0000259" key="1">
    <source>
        <dbReference type="Pfam" id="PF04073"/>
    </source>
</evidence>
<comment type="caution">
    <text evidence="2">The sequence shown here is derived from an EMBL/GenBank/DDBJ whole genome shotgun (WGS) entry which is preliminary data.</text>
</comment>
<dbReference type="SUPFAM" id="SSF55826">
    <property type="entry name" value="YbaK/ProRS associated domain"/>
    <property type="match status" value="1"/>
</dbReference>
<evidence type="ECO:0000313" key="2">
    <source>
        <dbReference type="EMBL" id="MEN2745169.1"/>
    </source>
</evidence>
<dbReference type="InterPro" id="IPR036754">
    <property type="entry name" value="YbaK/aa-tRNA-synt-asso_dom_sf"/>
</dbReference>
<sequence>MASPGPGSPVERVRAALVAAGLADTVRTFDDEVPTAAAAAAVLECEVGAIANSLVFDLDGAPLLILASGAARVDTNLVSRQLGAKVRRASPEFVLEHTGQRVGGVAPVGHPAPLRTLIDTHLAAHPLLWAGAGDHRSMLSITYADLARVTGAEELEVR</sequence>
<protein>
    <submittedName>
        <fullName evidence="2">YbaK/EbsC family protein</fullName>
    </submittedName>
</protein>
<proteinExistence type="predicted"/>
<reference evidence="2 3" key="1">
    <citation type="submission" date="2024-05" db="EMBL/GenBank/DDBJ databases">
        <title>Sinomonas sp. nov., isolated from a waste landfill.</title>
        <authorList>
            <person name="Zhao Y."/>
        </authorList>
    </citation>
    <scope>NUCLEOTIDE SEQUENCE [LARGE SCALE GENOMIC DNA]</scope>
    <source>
        <strain evidence="2 3">CCTCC AB2014300</strain>
    </source>
</reference>
<dbReference type="CDD" id="cd04333">
    <property type="entry name" value="ProX_deacylase"/>
    <property type="match status" value="1"/>
</dbReference>
<dbReference type="InterPro" id="IPR007214">
    <property type="entry name" value="YbaK/aa-tRNA-synth-assoc-dom"/>
</dbReference>
<dbReference type="Proteomes" id="UP001422074">
    <property type="component" value="Unassembled WGS sequence"/>
</dbReference>
<name>A0ABU9X137_9MICC</name>
<gene>
    <name evidence="2" type="ORF">ABCQ75_11550</name>
</gene>
<feature type="domain" description="YbaK/aminoacyl-tRNA synthetase-associated" evidence="1">
    <location>
        <begin position="32"/>
        <end position="148"/>
    </location>
</feature>
<keyword evidence="3" id="KW-1185">Reference proteome</keyword>
<organism evidence="2 3">
    <name type="scientific">Sinomonas halotolerans</name>
    <dbReference type="NCBI Taxonomy" id="1644133"/>
    <lineage>
        <taxon>Bacteria</taxon>
        <taxon>Bacillati</taxon>
        <taxon>Actinomycetota</taxon>
        <taxon>Actinomycetes</taxon>
        <taxon>Micrococcales</taxon>
        <taxon>Micrococcaceae</taxon>
        <taxon>Sinomonas</taxon>
    </lineage>
</organism>
<dbReference type="EMBL" id="JBDFRB010000010">
    <property type="protein sequence ID" value="MEN2745169.1"/>
    <property type="molecule type" value="Genomic_DNA"/>
</dbReference>